<dbReference type="InterPro" id="IPR001509">
    <property type="entry name" value="Epimerase_deHydtase"/>
</dbReference>
<accession>A0ABU8N821</accession>
<evidence type="ECO:0000313" key="4">
    <source>
        <dbReference type="Proteomes" id="UP001370100"/>
    </source>
</evidence>
<keyword evidence="1" id="KW-0520">NAD</keyword>
<organism evidence="3 4">
    <name type="scientific">Actinomycetospora aeridis</name>
    <dbReference type="NCBI Taxonomy" id="3129231"/>
    <lineage>
        <taxon>Bacteria</taxon>
        <taxon>Bacillati</taxon>
        <taxon>Actinomycetota</taxon>
        <taxon>Actinomycetes</taxon>
        <taxon>Pseudonocardiales</taxon>
        <taxon>Pseudonocardiaceae</taxon>
        <taxon>Actinomycetospora</taxon>
    </lineage>
</organism>
<evidence type="ECO:0000259" key="2">
    <source>
        <dbReference type="Pfam" id="PF01370"/>
    </source>
</evidence>
<dbReference type="Gene3D" id="3.90.25.10">
    <property type="entry name" value="UDP-galactose 4-epimerase, domain 1"/>
    <property type="match status" value="1"/>
</dbReference>
<reference evidence="3 4" key="1">
    <citation type="submission" date="2024-03" db="EMBL/GenBank/DDBJ databases">
        <title>Actinomycetospora sp. OC33-EN06, a novel actinomycete isolated from wild orchid (Aerides multiflora).</title>
        <authorList>
            <person name="Suriyachadkun C."/>
        </authorList>
    </citation>
    <scope>NUCLEOTIDE SEQUENCE [LARGE SCALE GENOMIC DNA]</scope>
    <source>
        <strain evidence="3 4">OC33-EN06</strain>
    </source>
</reference>
<dbReference type="Gene3D" id="3.40.50.720">
    <property type="entry name" value="NAD(P)-binding Rossmann-like Domain"/>
    <property type="match status" value="1"/>
</dbReference>
<dbReference type="PRINTS" id="PR01713">
    <property type="entry name" value="NUCEPIMERASE"/>
</dbReference>
<keyword evidence="4" id="KW-1185">Reference proteome</keyword>
<comment type="caution">
    <text evidence="3">The sequence shown here is derived from an EMBL/GenBank/DDBJ whole genome shotgun (WGS) entry which is preliminary data.</text>
</comment>
<evidence type="ECO:0000256" key="1">
    <source>
        <dbReference type="ARBA" id="ARBA00023027"/>
    </source>
</evidence>
<sequence>MTDRYLVTGAAGFVGSTICRRLAAAGVETVGVDCFTDYYDTTQKKDNLATVDGASFRFVETDLADLTATGLDELLEGVTHIVHQAGQPGVRSSWGAEFAIYTRNNVELTQRLLEAARRSATLQRFVYASSSSVYGDAERYPTLETDLPRPVSPYGVTKLAAEHLCTLYASNFGVPTVSLRYFTVYGPRQRPDMAFTRFVRAGLTGEPINVFGTGEQVRDFTYVDDIVEANLLAASAALGPCPPGTVLNISGGSSVSLNEALAVLERVVGRELDIVRHDRTAGDVFRTGGDASSAAEILGWRPAVSLEDGLRAQADWMRGVLGVG</sequence>
<evidence type="ECO:0000313" key="3">
    <source>
        <dbReference type="EMBL" id="MEJ2888089.1"/>
    </source>
</evidence>
<dbReference type="InterPro" id="IPR036291">
    <property type="entry name" value="NAD(P)-bd_dom_sf"/>
</dbReference>
<dbReference type="SUPFAM" id="SSF51735">
    <property type="entry name" value="NAD(P)-binding Rossmann-fold domains"/>
    <property type="match status" value="1"/>
</dbReference>
<protein>
    <submittedName>
        <fullName evidence="3">NAD-dependent epimerase/dehydratase family protein</fullName>
    </submittedName>
</protein>
<dbReference type="RefSeq" id="WP_337714580.1">
    <property type="nucleotide sequence ID" value="NZ_JBBEGL010000004.1"/>
</dbReference>
<dbReference type="EMBL" id="JBBEGL010000004">
    <property type="protein sequence ID" value="MEJ2888089.1"/>
    <property type="molecule type" value="Genomic_DNA"/>
</dbReference>
<dbReference type="Pfam" id="PF01370">
    <property type="entry name" value="Epimerase"/>
    <property type="match status" value="1"/>
</dbReference>
<proteinExistence type="predicted"/>
<dbReference type="Proteomes" id="UP001370100">
    <property type="component" value="Unassembled WGS sequence"/>
</dbReference>
<feature type="domain" description="NAD-dependent epimerase/dehydratase" evidence="2">
    <location>
        <begin position="6"/>
        <end position="236"/>
    </location>
</feature>
<gene>
    <name evidence="3" type="ORF">WCD41_16625</name>
</gene>
<dbReference type="PANTHER" id="PTHR43574">
    <property type="entry name" value="EPIMERASE-RELATED"/>
    <property type="match status" value="1"/>
</dbReference>
<name>A0ABU8N821_9PSEU</name>